<dbReference type="Gene3D" id="1.10.1670.10">
    <property type="entry name" value="Helix-hairpin-Helix base-excision DNA repair enzymes (C-terminal)"/>
    <property type="match status" value="1"/>
</dbReference>
<keyword evidence="3" id="KW-0378">Hydrolase</keyword>
<feature type="compositionally biased region" description="Low complexity" evidence="1">
    <location>
        <begin position="1"/>
        <end position="34"/>
    </location>
</feature>
<dbReference type="InterPro" id="IPR023170">
    <property type="entry name" value="HhH_base_excis_C"/>
</dbReference>
<evidence type="ECO:0000313" key="3">
    <source>
        <dbReference type="EMBL" id="KAK1746464.1"/>
    </source>
</evidence>
<dbReference type="GO" id="GO:0140078">
    <property type="term" value="F:class I DNA-(apurinic or apyrimidinic site) endonuclease activity"/>
    <property type="evidence" value="ECO:0007669"/>
    <property type="project" value="UniProtKB-EC"/>
</dbReference>
<reference evidence="3" key="1">
    <citation type="submission" date="2023-06" db="EMBL/GenBank/DDBJ databases">
        <title>Survivors Of The Sea: Transcriptome response of Skeletonema marinoi to long-term dormancy.</title>
        <authorList>
            <person name="Pinder M.I.M."/>
            <person name="Kourtchenko O."/>
            <person name="Robertson E.K."/>
            <person name="Larsson T."/>
            <person name="Maumus F."/>
            <person name="Osuna-Cruz C.M."/>
            <person name="Vancaester E."/>
            <person name="Stenow R."/>
            <person name="Vandepoele K."/>
            <person name="Ploug H."/>
            <person name="Bruchert V."/>
            <person name="Godhe A."/>
            <person name="Topel M."/>
        </authorList>
    </citation>
    <scope>NUCLEOTIDE SEQUENCE</scope>
    <source>
        <strain evidence="3">R05AC</strain>
    </source>
</reference>
<keyword evidence="3" id="KW-0255">Endonuclease</keyword>
<dbReference type="AlphaFoldDB" id="A0AAD8YJ25"/>
<keyword evidence="4" id="KW-1185">Reference proteome</keyword>
<dbReference type="EMBL" id="JATAAI010000004">
    <property type="protein sequence ID" value="KAK1746464.1"/>
    <property type="molecule type" value="Genomic_DNA"/>
</dbReference>
<protein>
    <submittedName>
        <fullName evidence="3">Endonuclease III-like protein</fullName>
        <ecNumber evidence="3">4.2.99.18</ecNumber>
    </submittedName>
</protein>
<feature type="compositionally biased region" description="Low complexity" evidence="1">
    <location>
        <begin position="41"/>
        <end position="60"/>
    </location>
</feature>
<dbReference type="InterPro" id="IPR011257">
    <property type="entry name" value="DNA_glycosylase"/>
</dbReference>
<keyword evidence="3" id="KW-0540">Nuclease</keyword>
<sequence>MTKTTRSTRSASNRSRSSELTPSSSPTPDVVSSSHGTMSQSRPSPVKSHPSPVKSTSQPPSKRKRSQPSPVKSSLTNEKRKRPTAEECNHVISALGKIHPDVVEENQKRREAFIDRKKKKKQKTNKKQTNCTPVTDAVISTMLSQNTTAANQNRAFAGLKEAFPGGWEEVATADTSLIEDAIRVAGLAKIRAERMQNMLQIVKEERGEANFEYLQNFTSTDAIQKELSRFKGMGPKTISCVCLFALGIPEFPVDTHVLRISQKLGWVSASTSREAAYEYLNDVVPDEHKLDLHCLLVTHGKWCYNCAANGKPQFKPKEKWTCPLIGMKSGKKDIKPKVKVEKQVKVKKEEVKHRA</sequence>
<dbReference type="GO" id="GO:0016787">
    <property type="term" value="F:hydrolase activity"/>
    <property type="evidence" value="ECO:0007669"/>
    <property type="project" value="UniProtKB-ARBA"/>
</dbReference>
<keyword evidence="3" id="KW-0456">Lyase</keyword>
<dbReference type="InterPro" id="IPR003265">
    <property type="entry name" value="HhH-GPD_domain"/>
</dbReference>
<dbReference type="CDD" id="cd00056">
    <property type="entry name" value="ENDO3c"/>
    <property type="match status" value="1"/>
</dbReference>
<evidence type="ECO:0000259" key="2">
    <source>
        <dbReference type="SMART" id="SM00478"/>
    </source>
</evidence>
<dbReference type="PANTHER" id="PTHR47203:SF1">
    <property type="entry name" value="HYPOTHETICAL BASE EXCISION DNA REPAIR PROTEIN (EUROFUNG)"/>
    <property type="match status" value="1"/>
</dbReference>
<evidence type="ECO:0000313" key="4">
    <source>
        <dbReference type="Proteomes" id="UP001224775"/>
    </source>
</evidence>
<dbReference type="Gene3D" id="1.10.340.30">
    <property type="entry name" value="Hypothetical protein, domain 2"/>
    <property type="match status" value="1"/>
</dbReference>
<dbReference type="SMART" id="SM00478">
    <property type="entry name" value="ENDO3c"/>
    <property type="match status" value="1"/>
</dbReference>
<organism evidence="3 4">
    <name type="scientific">Skeletonema marinoi</name>
    <dbReference type="NCBI Taxonomy" id="267567"/>
    <lineage>
        <taxon>Eukaryota</taxon>
        <taxon>Sar</taxon>
        <taxon>Stramenopiles</taxon>
        <taxon>Ochrophyta</taxon>
        <taxon>Bacillariophyta</taxon>
        <taxon>Coscinodiscophyceae</taxon>
        <taxon>Thalassiosirophycidae</taxon>
        <taxon>Thalassiosirales</taxon>
        <taxon>Skeletonemataceae</taxon>
        <taxon>Skeletonema</taxon>
        <taxon>Skeletonema marinoi-dohrnii complex</taxon>
    </lineage>
</organism>
<dbReference type="GO" id="GO:0006284">
    <property type="term" value="P:base-excision repair"/>
    <property type="evidence" value="ECO:0007669"/>
    <property type="project" value="InterPro"/>
</dbReference>
<comment type="caution">
    <text evidence="3">The sequence shown here is derived from an EMBL/GenBank/DDBJ whole genome shotgun (WGS) entry which is preliminary data.</text>
</comment>
<name>A0AAD8YJ25_9STRA</name>
<dbReference type="Proteomes" id="UP001224775">
    <property type="component" value="Unassembled WGS sequence"/>
</dbReference>
<feature type="domain" description="HhH-GPD" evidence="2">
    <location>
        <begin position="143"/>
        <end position="302"/>
    </location>
</feature>
<dbReference type="PANTHER" id="PTHR47203">
    <property type="match status" value="1"/>
</dbReference>
<dbReference type="SUPFAM" id="SSF48150">
    <property type="entry name" value="DNA-glycosylase"/>
    <property type="match status" value="1"/>
</dbReference>
<proteinExistence type="predicted"/>
<accession>A0AAD8YJ25</accession>
<gene>
    <name evidence="3" type="ORF">QTG54_003071</name>
</gene>
<dbReference type="Pfam" id="PF00730">
    <property type="entry name" value="HhH-GPD"/>
    <property type="match status" value="1"/>
</dbReference>
<evidence type="ECO:0000256" key="1">
    <source>
        <dbReference type="SAM" id="MobiDB-lite"/>
    </source>
</evidence>
<dbReference type="EC" id="4.2.99.18" evidence="3"/>
<feature type="region of interest" description="Disordered" evidence="1">
    <location>
        <begin position="1"/>
        <end position="86"/>
    </location>
</feature>